<name>A0A447CN69_9BRAD</name>
<evidence type="ECO:0000313" key="3">
    <source>
        <dbReference type="Proteomes" id="UP000289200"/>
    </source>
</evidence>
<dbReference type="AlphaFoldDB" id="A0A447CN69"/>
<dbReference type="Proteomes" id="UP000289200">
    <property type="component" value="Unassembled WGS sequence"/>
</dbReference>
<evidence type="ECO:0000313" key="1">
    <source>
        <dbReference type="EMBL" id="VCU06598.1"/>
    </source>
</evidence>
<gene>
    <name evidence="2" type="ORF">RHODGE_RHODGE_01010</name>
    <name evidence="1" type="ORF">RHODPL_RHODPL_00046</name>
</gene>
<reference evidence="2" key="2">
    <citation type="submission" date="2018-10" db="EMBL/GenBank/DDBJ databases">
        <authorList>
            <person name="Peiro R."/>
            <person name="Begona"/>
            <person name="Cbmso G."/>
            <person name="Lopez M."/>
            <person name="Gonzalez S."/>
            <person name="Sacristan E."/>
            <person name="Castillo E."/>
        </authorList>
    </citation>
    <scope>NUCLEOTIDE SEQUENCE</scope>
    <source>
        <strain evidence="2">Rhod_genome</strain>
        <strain evidence="1">Rhod_plasmid</strain>
        <plasmid evidence="1">1</plasmid>
    </source>
</reference>
<reference evidence="3" key="1">
    <citation type="submission" date="2018-10" db="EMBL/GenBank/DDBJ databases">
        <authorList>
            <person name="Peiro R."/>
            <person name="Begona"/>
            <person name="Cbmso G."/>
            <person name="Lopez M."/>
            <person name="Gonzalez S."/>
            <person name="Sacristan E."/>
            <person name="Castillo E."/>
        </authorList>
    </citation>
    <scope>NUCLEOTIDE SEQUENCE [LARGE SCALE GENOMIC DNA]</scope>
</reference>
<protein>
    <submittedName>
        <fullName evidence="2">Uncharacterized protein</fullName>
    </submittedName>
</protein>
<keyword evidence="3" id="KW-1185">Reference proteome</keyword>
<sequence>MNGRRYGDRQTRRREADERAAKIVELVKRGVAQKAIAERLGVTTRTIQVAVADAKLRGELPA</sequence>
<organism evidence="2 3">
    <name type="scientific">Rhodoplanes serenus</name>
    <dbReference type="NCBI Taxonomy" id="200615"/>
    <lineage>
        <taxon>Bacteria</taxon>
        <taxon>Pseudomonadati</taxon>
        <taxon>Pseudomonadota</taxon>
        <taxon>Alphaproteobacteria</taxon>
        <taxon>Hyphomicrobiales</taxon>
        <taxon>Nitrobacteraceae</taxon>
        <taxon>Rhodoplanes</taxon>
    </lineage>
</organism>
<dbReference type="EMBL" id="LR026982">
    <property type="protein sequence ID" value="VCU06598.1"/>
    <property type="molecule type" value="Genomic_DNA"/>
</dbReference>
<keyword evidence="1" id="KW-0614">Plasmid</keyword>
<dbReference type="Gene3D" id="1.10.10.60">
    <property type="entry name" value="Homeodomain-like"/>
    <property type="match status" value="1"/>
</dbReference>
<geneLocation type="plasmid" evidence="1">
    <name>1</name>
</geneLocation>
<proteinExistence type="predicted"/>
<dbReference type="Pfam" id="PF13384">
    <property type="entry name" value="HTH_23"/>
    <property type="match status" value="1"/>
</dbReference>
<evidence type="ECO:0000313" key="2">
    <source>
        <dbReference type="EMBL" id="VCU07860.1"/>
    </source>
</evidence>
<dbReference type="EMBL" id="UWOC01000077">
    <property type="protein sequence ID" value="VCU07860.1"/>
    <property type="molecule type" value="Genomic_DNA"/>
</dbReference>
<dbReference type="RefSeq" id="WP_159373858.1">
    <property type="nucleotide sequence ID" value="NZ_LR026982.1"/>
</dbReference>
<accession>A0A447CN69</accession>